<keyword evidence="2" id="KW-0012">Acyltransferase</keyword>
<evidence type="ECO:0000256" key="2">
    <source>
        <dbReference type="ARBA" id="ARBA00023315"/>
    </source>
</evidence>
<dbReference type="Proteomes" id="UP001469749">
    <property type="component" value="Unassembled WGS sequence"/>
</dbReference>
<proteinExistence type="predicted"/>
<keyword evidence="4" id="KW-1185">Reference proteome</keyword>
<protein>
    <submittedName>
        <fullName evidence="3">GNAT family acetyltransferase</fullName>
    </submittedName>
</protein>
<keyword evidence="1" id="KW-0808">Transferase</keyword>
<name>A0ABV1B535_9FIRM</name>
<dbReference type="RefSeq" id="WP_349084905.1">
    <property type="nucleotide sequence ID" value="NZ_JBBMEK010000083.1"/>
</dbReference>
<organism evidence="3 4">
    <name type="scientific">Coprococcus intestinihominis</name>
    <dbReference type="NCBI Taxonomy" id="3133154"/>
    <lineage>
        <taxon>Bacteria</taxon>
        <taxon>Bacillati</taxon>
        <taxon>Bacillota</taxon>
        <taxon>Clostridia</taxon>
        <taxon>Lachnospirales</taxon>
        <taxon>Lachnospiraceae</taxon>
        <taxon>Coprococcus</taxon>
    </lineage>
</organism>
<evidence type="ECO:0000256" key="1">
    <source>
        <dbReference type="ARBA" id="ARBA00022679"/>
    </source>
</evidence>
<evidence type="ECO:0000313" key="3">
    <source>
        <dbReference type="EMBL" id="MEQ2365066.1"/>
    </source>
</evidence>
<dbReference type="EMBL" id="JBBMEK010000083">
    <property type="protein sequence ID" value="MEQ2365066.1"/>
    <property type="molecule type" value="Genomic_DNA"/>
</dbReference>
<accession>A0ABV1B535</accession>
<comment type="caution">
    <text evidence="3">The sequence shown here is derived from an EMBL/GenBank/DDBJ whole genome shotgun (WGS) entry which is preliminary data.</text>
</comment>
<dbReference type="PANTHER" id="PTHR36449:SF1">
    <property type="entry name" value="ACETYLTRANSFERASE"/>
    <property type="match status" value="1"/>
</dbReference>
<dbReference type="Gene3D" id="3.40.630.30">
    <property type="match status" value="1"/>
</dbReference>
<reference evidence="3 4" key="1">
    <citation type="submission" date="2024-03" db="EMBL/GenBank/DDBJ databases">
        <title>Human intestinal bacterial collection.</title>
        <authorList>
            <person name="Pauvert C."/>
            <person name="Hitch T.C.A."/>
            <person name="Clavel T."/>
        </authorList>
    </citation>
    <scope>NUCLEOTIDE SEQUENCE [LARGE SCALE GENOMIC DNA]</scope>
    <source>
        <strain evidence="3 4">CLA-AA-H190</strain>
    </source>
</reference>
<evidence type="ECO:0000313" key="4">
    <source>
        <dbReference type="Proteomes" id="UP001469749"/>
    </source>
</evidence>
<dbReference type="PANTHER" id="PTHR36449">
    <property type="entry name" value="ACETYLTRANSFERASE-RELATED"/>
    <property type="match status" value="1"/>
</dbReference>
<sequence length="200" mass="23519">MNELFVVLNIKEYLRYDKGGEELLRRIYSTFCCTKNNDVHKFLIEQSINFTKKNQSVTYLVFTKIEKEMVGYFTITIKPISVYCEGLSNTVKRKIARVSKLDKENEQYMLAAYLIAQLGKNFQYENDKRITGKQLLNLAIDKIREIQYMAGGKVIFLEAENKEKLLNFYERENGFKQFNKRPVMSKEENGHTLVQLLQVL</sequence>
<gene>
    <name evidence="3" type="ORF">WMO25_08145</name>
</gene>